<evidence type="ECO:0000313" key="2">
    <source>
        <dbReference type="EMBL" id="KAL2065926.1"/>
    </source>
</evidence>
<dbReference type="SMART" id="SM00225">
    <property type="entry name" value="BTB"/>
    <property type="match status" value="1"/>
</dbReference>
<dbReference type="Pfam" id="PF00651">
    <property type="entry name" value="BTB"/>
    <property type="match status" value="1"/>
</dbReference>
<dbReference type="EMBL" id="JAZHXI010000012">
    <property type="protein sequence ID" value="KAL2065926.1"/>
    <property type="molecule type" value="Genomic_DNA"/>
</dbReference>
<feature type="domain" description="BTB" evidence="1">
    <location>
        <begin position="18"/>
        <end position="87"/>
    </location>
</feature>
<dbReference type="Gene3D" id="3.30.710.10">
    <property type="entry name" value="Potassium Channel Kv1.1, Chain A"/>
    <property type="match status" value="1"/>
</dbReference>
<dbReference type="InterPro" id="IPR011333">
    <property type="entry name" value="SKP1/BTB/POZ_sf"/>
</dbReference>
<reference evidence="2 3" key="1">
    <citation type="journal article" date="2024" name="Commun. Biol.">
        <title>Comparative genomic analysis of thermophilic fungi reveals convergent evolutionary adaptations and gene losses.</title>
        <authorList>
            <person name="Steindorff A.S."/>
            <person name="Aguilar-Pontes M.V."/>
            <person name="Robinson A.J."/>
            <person name="Andreopoulos B."/>
            <person name="LaButti K."/>
            <person name="Kuo A."/>
            <person name="Mondo S."/>
            <person name="Riley R."/>
            <person name="Otillar R."/>
            <person name="Haridas S."/>
            <person name="Lipzen A."/>
            <person name="Grimwood J."/>
            <person name="Schmutz J."/>
            <person name="Clum A."/>
            <person name="Reid I.D."/>
            <person name="Moisan M.C."/>
            <person name="Butler G."/>
            <person name="Nguyen T.T.M."/>
            <person name="Dewar K."/>
            <person name="Conant G."/>
            <person name="Drula E."/>
            <person name="Henrissat B."/>
            <person name="Hansel C."/>
            <person name="Singer S."/>
            <person name="Hutchinson M.I."/>
            <person name="de Vries R.P."/>
            <person name="Natvig D.O."/>
            <person name="Powell A.J."/>
            <person name="Tsang A."/>
            <person name="Grigoriev I.V."/>
        </authorList>
    </citation>
    <scope>NUCLEOTIDE SEQUENCE [LARGE SCALE GENOMIC DNA]</scope>
    <source>
        <strain evidence="2 3">CBS 494.80</strain>
    </source>
</reference>
<proteinExistence type="predicted"/>
<dbReference type="SUPFAM" id="SSF54695">
    <property type="entry name" value="POZ domain"/>
    <property type="match status" value="1"/>
</dbReference>
<dbReference type="PROSITE" id="PS50097">
    <property type="entry name" value="BTB"/>
    <property type="match status" value="1"/>
</dbReference>
<accession>A0ABR4C9H8</accession>
<dbReference type="InterPro" id="IPR000210">
    <property type="entry name" value="BTB/POZ_dom"/>
</dbReference>
<comment type="caution">
    <text evidence="2">The sequence shown here is derived from an EMBL/GenBank/DDBJ whole genome shotgun (WGS) entry which is preliminary data.</text>
</comment>
<gene>
    <name evidence="2" type="ORF">VTL71DRAFT_3596</name>
</gene>
<keyword evidence="3" id="KW-1185">Reference proteome</keyword>
<dbReference type="CDD" id="cd18186">
    <property type="entry name" value="BTB_POZ_ZBTB_KLHL-like"/>
    <property type="match status" value="1"/>
</dbReference>
<protein>
    <recommendedName>
        <fullName evidence="1">BTB domain-containing protein</fullName>
    </recommendedName>
</protein>
<organism evidence="2 3">
    <name type="scientific">Oculimacula yallundae</name>
    <dbReference type="NCBI Taxonomy" id="86028"/>
    <lineage>
        <taxon>Eukaryota</taxon>
        <taxon>Fungi</taxon>
        <taxon>Dikarya</taxon>
        <taxon>Ascomycota</taxon>
        <taxon>Pezizomycotina</taxon>
        <taxon>Leotiomycetes</taxon>
        <taxon>Helotiales</taxon>
        <taxon>Ploettnerulaceae</taxon>
        <taxon>Oculimacula</taxon>
    </lineage>
</organism>
<dbReference type="PANTHER" id="PTHR47843">
    <property type="entry name" value="BTB DOMAIN-CONTAINING PROTEIN-RELATED"/>
    <property type="match status" value="1"/>
</dbReference>
<sequence>MSCKSLKKPKLGAEIGTETVQIGVGVGNKRQTFKVHKSLLQKHTKFFDTSLASETGKNGFIFLNDEDPDIFHMIGEWFYTGELPKPPTQFSVQRPPSEAAMKRLEDDLRARFDAAEHKLIDVYALAEKWDMKDLMNCAIDAIQDGFLEYGTVFGPALLIKIFDVTKPESQLRNLCIAVNVIHTDRGCCKLRQELAFASMAAPGFMSAMLTWISRNFVLIARRANEGYDVRKPREGFSPLNRKSLCPCHFHTHGPGEAHKKHKQCAIPYNKCGHEQAEEAGGHMEPNPMDVEINLNRLLDRMSFNINGAEYKDPAGRT</sequence>
<dbReference type="PANTHER" id="PTHR47843:SF2">
    <property type="entry name" value="BTB DOMAIN-CONTAINING PROTEIN"/>
    <property type="match status" value="1"/>
</dbReference>
<dbReference type="Proteomes" id="UP001595075">
    <property type="component" value="Unassembled WGS sequence"/>
</dbReference>
<name>A0ABR4C9H8_9HELO</name>
<evidence type="ECO:0000259" key="1">
    <source>
        <dbReference type="PROSITE" id="PS50097"/>
    </source>
</evidence>
<evidence type="ECO:0000313" key="3">
    <source>
        <dbReference type="Proteomes" id="UP001595075"/>
    </source>
</evidence>